<feature type="transmembrane region" description="Helical" evidence="1">
    <location>
        <begin position="431"/>
        <end position="452"/>
    </location>
</feature>
<accession>A0A812S6Q3</accession>
<protein>
    <submittedName>
        <fullName evidence="2">MpeU protein</fullName>
    </submittedName>
</protein>
<reference evidence="2" key="1">
    <citation type="submission" date="2021-02" db="EMBL/GenBank/DDBJ databases">
        <authorList>
            <person name="Dougan E. K."/>
            <person name="Rhodes N."/>
            <person name="Thang M."/>
            <person name="Chan C."/>
        </authorList>
    </citation>
    <scope>NUCLEOTIDE SEQUENCE</scope>
</reference>
<comment type="caution">
    <text evidence="2">The sequence shown here is derived from an EMBL/GenBank/DDBJ whole genome shotgun (WGS) entry which is preliminary data.</text>
</comment>
<keyword evidence="1" id="KW-0812">Transmembrane</keyword>
<dbReference type="OrthoDB" id="413904at2759"/>
<feature type="non-terminal residue" evidence="2">
    <location>
        <position position="1"/>
    </location>
</feature>
<dbReference type="Proteomes" id="UP000601435">
    <property type="component" value="Unassembled WGS sequence"/>
</dbReference>
<evidence type="ECO:0000313" key="3">
    <source>
        <dbReference type="Proteomes" id="UP000601435"/>
    </source>
</evidence>
<name>A0A812S6Q3_9DINO</name>
<dbReference type="EMBL" id="CAJNJA010020618">
    <property type="protein sequence ID" value="CAE7462558.1"/>
    <property type="molecule type" value="Genomic_DNA"/>
</dbReference>
<evidence type="ECO:0000256" key="1">
    <source>
        <dbReference type="SAM" id="Phobius"/>
    </source>
</evidence>
<keyword evidence="1" id="KW-1133">Transmembrane helix</keyword>
<keyword evidence="3" id="KW-1185">Reference proteome</keyword>
<feature type="non-terminal residue" evidence="2">
    <location>
        <position position="868"/>
    </location>
</feature>
<organism evidence="2 3">
    <name type="scientific">Symbiodinium necroappetens</name>
    <dbReference type="NCBI Taxonomy" id="1628268"/>
    <lineage>
        <taxon>Eukaryota</taxon>
        <taxon>Sar</taxon>
        <taxon>Alveolata</taxon>
        <taxon>Dinophyceae</taxon>
        <taxon>Suessiales</taxon>
        <taxon>Symbiodiniaceae</taxon>
        <taxon>Symbiodinium</taxon>
    </lineage>
</organism>
<feature type="transmembrane region" description="Helical" evidence="1">
    <location>
        <begin position="382"/>
        <end position="399"/>
    </location>
</feature>
<feature type="transmembrane region" description="Helical" evidence="1">
    <location>
        <begin position="174"/>
        <end position="195"/>
    </location>
</feature>
<evidence type="ECO:0000313" key="2">
    <source>
        <dbReference type="EMBL" id="CAE7462558.1"/>
    </source>
</evidence>
<proteinExistence type="predicted"/>
<dbReference type="AlphaFoldDB" id="A0A812S6Q3"/>
<feature type="transmembrane region" description="Helical" evidence="1">
    <location>
        <begin position="524"/>
        <end position="544"/>
    </location>
</feature>
<gene>
    <name evidence="2" type="primary">mpeU</name>
    <name evidence="2" type="ORF">SNEC2469_LOCUS12950</name>
</gene>
<sequence length="868" mass="95957">SDLDVRSLVLQQPDFTFLKSREFFLSETASCDRPMHDVKLLKVKKSSAARRAQLAQRFRVKQAKTMLQAAAQNKLSTQTVQDALLGVPGEEEHVPAVELHMYPEDPQNASSHWRVLLVPTTRDAFKTWYLCQPAPSSPQCVAKLPFEPVPFYLSSLAGNWYSSLDRHRSSPSCLLLAMEVILACGSSVLVALALLAGCAMLKTREGDGQDGRGDAEGKASVFIAEDWSFPCNCCLTQHAHLPHGHSFQYRDSGVQVEGEPLDAGSCIVVQEAQRGKVSLPLSFSVFKGDWAEVVKTLLGKPTEKLWGRVEDPAGWLLLAKEGDGLQRVVEAEAKPKAVFAPHADLVPPLPVFLRSTLVMLSVHVTSQWILVEYFTRMYSFPALMYLVFSTVSTHILVMLERYKTCVLGMQYDEVLQTKRHLLRLRTANMKILIVFGVLQASIMGTILAKLTVASSKQLVTEMGFLAGLALHAKAMYDTSAVRQKWREPQLASKEIYTAALETMPSTSTRPITLSSQRARNLSSLWRVTLAVVIIALMLVARITLDVLQLRGELVGYSISRGKLVYPACSQAFHNTFLLDQNADSFTLELQLGDFTQGVRIELVHPLLANQENASEPLFVNASGEEKLSLPSGPLYSQLRLHAIGDYANTTYLIHILRVGEAISINLSATFNEARYPELAGVVFQEERRLQYQLKHRLWYVPDIDLSDKAALLVTMTSMVLAPMISASQEGVVAAAAIPSLGQKCQCEQSPGQQSNCVAEKEVRVGNATFCIYQHSAEQAIYPNRGDAGVAGKDSSILQWLQDTRFSGKWVRLTPGSDFNAETSGNHSLSTRFRLTGTLQTLRDDNRAIQIVATQDMTNSEALEVQVMV</sequence>
<keyword evidence="1" id="KW-0472">Membrane</keyword>